<evidence type="ECO:0000313" key="1">
    <source>
        <dbReference type="EMBL" id="CAG8642956.1"/>
    </source>
</evidence>
<keyword evidence="2" id="KW-1185">Reference proteome</keyword>
<reference evidence="1" key="1">
    <citation type="submission" date="2021-06" db="EMBL/GenBank/DDBJ databases">
        <authorList>
            <person name="Kallberg Y."/>
            <person name="Tangrot J."/>
            <person name="Rosling A."/>
        </authorList>
    </citation>
    <scope>NUCLEOTIDE SEQUENCE</scope>
    <source>
        <strain evidence="1">UK204</strain>
    </source>
</reference>
<gene>
    <name evidence="1" type="ORF">FCALED_LOCUS10666</name>
</gene>
<protein>
    <submittedName>
        <fullName evidence="1">14020_t:CDS:1</fullName>
    </submittedName>
</protein>
<proteinExistence type="predicted"/>
<sequence>MKYLPKITKERYGATKESFIFSFKNKLSTENCILSRVNYDNRAISKWNHSGPSFGWKDLVVYGDEGLCIKDSYKEEIREIKEFFIEEYEINIEEVPAEV</sequence>
<comment type="caution">
    <text evidence="1">The sequence shown here is derived from an EMBL/GenBank/DDBJ whole genome shotgun (WGS) entry which is preliminary data.</text>
</comment>
<dbReference type="OrthoDB" id="2445338at2759"/>
<evidence type="ECO:0000313" key="2">
    <source>
        <dbReference type="Proteomes" id="UP000789570"/>
    </source>
</evidence>
<dbReference type="AlphaFoldDB" id="A0A9N9DL29"/>
<name>A0A9N9DL29_9GLOM</name>
<accession>A0A9N9DL29</accession>
<organism evidence="1 2">
    <name type="scientific">Funneliformis caledonium</name>
    <dbReference type="NCBI Taxonomy" id="1117310"/>
    <lineage>
        <taxon>Eukaryota</taxon>
        <taxon>Fungi</taxon>
        <taxon>Fungi incertae sedis</taxon>
        <taxon>Mucoromycota</taxon>
        <taxon>Glomeromycotina</taxon>
        <taxon>Glomeromycetes</taxon>
        <taxon>Glomerales</taxon>
        <taxon>Glomeraceae</taxon>
        <taxon>Funneliformis</taxon>
    </lineage>
</organism>
<dbReference type="EMBL" id="CAJVPQ010004030">
    <property type="protein sequence ID" value="CAG8642956.1"/>
    <property type="molecule type" value="Genomic_DNA"/>
</dbReference>
<dbReference type="Proteomes" id="UP000789570">
    <property type="component" value="Unassembled WGS sequence"/>
</dbReference>